<protein>
    <submittedName>
        <fullName evidence="2">Uncharacterized protein</fullName>
    </submittedName>
</protein>
<feature type="compositionally biased region" description="Low complexity" evidence="1">
    <location>
        <begin position="102"/>
        <end position="116"/>
    </location>
</feature>
<feature type="region of interest" description="Disordered" evidence="1">
    <location>
        <begin position="92"/>
        <end position="120"/>
    </location>
</feature>
<keyword evidence="3" id="KW-1185">Reference proteome</keyword>
<evidence type="ECO:0000313" key="3">
    <source>
        <dbReference type="Proteomes" id="UP000070544"/>
    </source>
</evidence>
<sequence length="307" mass="32761">MYDGMYSDQPSWSGCSGFCDAGIGNVPFGNAEQLEPAGNETTGSLARAVLCANRVASEKDVVGAGDGREWLLENLGGVMDDGRWVMARSEMSLQGRDRGTKTNGTQSSSSPRSTTTLARKNVHEVEQYLLPPARGSLKGLFMKGSALRLADSPPTAIGGADANMGRICVGPQIPESLPSMSPSGGAHERGVTTYDLVLSIDDIEVVLDRFERGLVATRCAPGSSSCEAQRIKAPGNGPRTSVNHPLVEWQRGSVGRAGVGERSVDTRNSLRPHRWHDVTKHQHQKCGSLYHYNIKPQSGGVTFSLPG</sequence>
<evidence type="ECO:0000256" key="1">
    <source>
        <dbReference type="SAM" id="MobiDB-lite"/>
    </source>
</evidence>
<dbReference type="Proteomes" id="UP000070544">
    <property type="component" value="Unassembled WGS sequence"/>
</dbReference>
<gene>
    <name evidence="2" type="ORF">M427DRAFT_149622</name>
</gene>
<reference evidence="2 3" key="1">
    <citation type="journal article" date="2015" name="Genome Biol. Evol.">
        <title>Phylogenomic analyses indicate that early fungi evolved digesting cell walls of algal ancestors of land plants.</title>
        <authorList>
            <person name="Chang Y."/>
            <person name="Wang S."/>
            <person name="Sekimoto S."/>
            <person name="Aerts A.L."/>
            <person name="Choi C."/>
            <person name="Clum A."/>
            <person name="LaButti K.M."/>
            <person name="Lindquist E.A."/>
            <person name="Yee Ngan C."/>
            <person name="Ohm R.A."/>
            <person name="Salamov A.A."/>
            <person name="Grigoriev I.V."/>
            <person name="Spatafora J.W."/>
            <person name="Berbee M.L."/>
        </authorList>
    </citation>
    <scope>NUCLEOTIDE SEQUENCE [LARGE SCALE GENOMIC DNA]</scope>
    <source>
        <strain evidence="2 3">JEL478</strain>
    </source>
</reference>
<evidence type="ECO:0000313" key="2">
    <source>
        <dbReference type="EMBL" id="KXS09677.1"/>
    </source>
</evidence>
<dbReference type="AlphaFoldDB" id="A0A138ZYU3"/>
<organism evidence="2 3">
    <name type="scientific">Gonapodya prolifera (strain JEL478)</name>
    <name type="common">Monoblepharis prolifera</name>
    <dbReference type="NCBI Taxonomy" id="1344416"/>
    <lineage>
        <taxon>Eukaryota</taxon>
        <taxon>Fungi</taxon>
        <taxon>Fungi incertae sedis</taxon>
        <taxon>Chytridiomycota</taxon>
        <taxon>Chytridiomycota incertae sedis</taxon>
        <taxon>Monoblepharidomycetes</taxon>
        <taxon>Monoblepharidales</taxon>
        <taxon>Gonapodyaceae</taxon>
        <taxon>Gonapodya</taxon>
    </lineage>
</organism>
<dbReference type="EMBL" id="KQ965855">
    <property type="protein sequence ID" value="KXS09677.1"/>
    <property type="molecule type" value="Genomic_DNA"/>
</dbReference>
<proteinExistence type="predicted"/>
<accession>A0A138ZYU3</accession>
<name>A0A138ZYU3_GONPJ</name>